<protein>
    <submittedName>
        <fullName evidence="1">Uncharacterized protein</fullName>
    </submittedName>
</protein>
<dbReference type="Proteomes" id="UP001381693">
    <property type="component" value="Unassembled WGS sequence"/>
</dbReference>
<gene>
    <name evidence="1" type="ORF">SK128_014314</name>
</gene>
<organism evidence="1 2">
    <name type="scientific">Halocaridina rubra</name>
    <name type="common">Hawaiian red shrimp</name>
    <dbReference type="NCBI Taxonomy" id="373956"/>
    <lineage>
        <taxon>Eukaryota</taxon>
        <taxon>Metazoa</taxon>
        <taxon>Ecdysozoa</taxon>
        <taxon>Arthropoda</taxon>
        <taxon>Crustacea</taxon>
        <taxon>Multicrustacea</taxon>
        <taxon>Malacostraca</taxon>
        <taxon>Eumalacostraca</taxon>
        <taxon>Eucarida</taxon>
        <taxon>Decapoda</taxon>
        <taxon>Pleocyemata</taxon>
        <taxon>Caridea</taxon>
        <taxon>Atyoidea</taxon>
        <taxon>Atyidae</taxon>
        <taxon>Halocaridina</taxon>
    </lineage>
</organism>
<dbReference type="AlphaFoldDB" id="A0AAN8X439"/>
<evidence type="ECO:0000313" key="1">
    <source>
        <dbReference type="EMBL" id="KAK7076157.1"/>
    </source>
</evidence>
<proteinExistence type="predicted"/>
<accession>A0AAN8X439</accession>
<reference evidence="1 2" key="1">
    <citation type="submission" date="2023-11" db="EMBL/GenBank/DDBJ databases">
        <title>Halocaridina rubra genome assembly.</title>
        <authorList>
            <person name="Smith C."/>
        </authorList>
    </citation>
    <scope>NUCLEOTIDE SEQUENCE [LARGE SCALE GENOMIC DNA]</scope>
    <source>
        <strain evidence="1">EP-1</strain>
        <tissue evidence="1">Whole</tissue>
    </source>
</reference>
<dbReference type="EMBL" id="JAXCGZ010009811">
    <property type="protein sequence ID" value="KAK7076157.1"/>
    <property type="molecule type" value="Genomic_DNA"/>
</dbReference>
<sequence length="117" mass="13015">MHHGNVLVSTAYSYTPAESQESRFPVLLPATTTTTTASSSSLCPSPTTAVVMDDYHDKRFIRALRVPPEERSYQLQGFILTAARLKVYAFPEMIKIIVSSFAYNIHSIDQIFLVDSG</sequence>
<evidence type="ECO:0000313" key="2">
    <source>
        <dbReference type="Proteomes" id="UP001381693"/>
    </source>
</evidence>
<keyword evidence="2" id="KW-1185">Reference proteome</keyword>
<name>A0AAN8X439_HALRR</name>
<comment type="caution">
    <text evidence="1">The sequence shown here is derived from an EMBL/GenBank/DDBJ whole genome shotgun (WGS) entry which is preliminary data.</text>
</comment>